<comment type="caution">
    <text evidence="2">The sequence shown here is derived from an EMBL/GenBank/DDBJ whole genome shotgun (WGS) entry which is preliminary data.</text>
</comment>
<reference evidence="2" key="1">
    <citation type="journal article" date="2019" name="Sci. Rep.">
        <title>Draft genome of Tanacetum cinerariifolium, the natural source of mosquito coil.</title>
        <authorList>
            <person name="Yamashiro T."/>
            <person name="Shiraishi A."/>
            <person name="Satake H."/>
            <person name="Nakayama K."/>
        </authorList>
    </citation>
    <scope>NUCLEOTIDE SEQUENCE</scope>
</reference>
<feature type="region of interest" description="Disordered" evidence="1">
    <location>
        <begin position="110"/>
        <end position="150"/>
    </location>
</feature>
<gene>
    <name evidence="2" type="ORF">Tci_899103</name>
</gene>
<dbReference type="AlphaFoldDB" id="A0A699V4P1"/>
<evidence type="ECO:0008006" key="3">
    <source>
        <dbReference type="Google" id="ProtNLM"/>
    </source>
</evidence>
<name>A0A699V4P1_TANCI</name>
<sequence>ANIDYAERIWEEFTQSIHTFIEDKRNYSRHTTRKKKATLIVIPSIRFTKLIIHHLQRRHRFHPRPDSPLHLPNKEPVLGYLKFSAKDIQEASYYQEYLANVAKHRRYLAGETGSDHDLPALKPTKPARKPKTTASKAPPRLSVSTPVTSA</sequence>
<feature type="non-terminal residue" evidence="2">
    <location>
        <position position="150"/>
    </location>
</feature>
<protein>
    <recommendedName>
        <fullName evidence="3">Histone deacetylase 14</fullName>
    </recommendedName>
</protein>
<dbReference type="EMBL" id="BKCJ011374445">
    <property type="protein sequence ID" value="GFD27134.1"/>
    <property type="molecule type" value="Genomic_DNA"/>
</dbReference>
<accession>A0A699V4P1</accession>
<organism evidence="2">
    <name type="scientific">Tanacetum cinerariifolium</name>
    <name type="common">Dalmatian daisy</name>
    <name type="synonym">Chrysanthemum cinerariifolium</name>
    <dbReference type="NCBI Taxonomy" id="118510"/>
    <lineage>
        <taxon>Eukaryota</taxon>
        <taxon>Viridiplantae</taxon>
        <taxon>Streptophyta</taxon>
        <taxon>Embryophyta</taxon>
        <taxon>Tracheophyta</taxon>
        <taxon>Spermatophyta</taxon>
        <taxon>Magnoliopsida</taxon>
        <taxon>eudicotyledons</taxon>
        <taxon>Gunneridae</taxon>
        <taxon>Pentapetalae</taxon>
        <taxon>asterids</taxon>
        <taxon>campanulids</taxon>
        <taxon>Asterales</taxon>
        <taxon>Asteraceae</taxon>
        <taxon>Asteroideae</taxon>
        <taxon>Anthemideae</taxon>
        <taxon>Anthemidinae</taxon>
        <taxon>Tanacetum</taxon>
    </lineage>
</organism>
<evidence type="ECO:0000256" key="1">
    <source>
        <dbReference type="SAM" id="MobiDB-lite"/>
    </source>
</evidence>
<feature type="non-terminal residue" evidence="2">
    <location>
        <position position="1"/>
    </location>
</feature>
<evidence type="ECO:0000313" key="2">
    <source>
        <dbReference type="EMBL" id="GFD27134.1"/>
    </source>
</evidence>
<proteinExistence type="predicted"/>